<evidence type="ECO:0000259" key="1">
    <source>
        <dbReference type="Pfam" id="PF01978"/>
    </source>
</evidence>
<dbReference type="PANTHER" id="PTHR34293">
    <property type="entry name" value="HTH-TYPE TRANSCRIPTIONAL REGULATOR TRMBL2"/>
    <property type="match status" value="1"/>
</dbReference>
<dbReference type="InterPro" id="IPR036390">
    <property type="entry name" value="WH_DNA-bd_sf"/>
</dbReference>
<name>A0A1F5N8H3_9BACT</name>
<proteinExistence type="predicted"/>
<dbReference type="Pfam" id="PF01978">
    <property type="entry name" value="TrmB"/>
    <property type="match status" value="1"/>
</dbReference>
<dbReference type="STRING" id="1817821.A2717_00250"/>
<evidence type="ECO:0000313" key="3">
    <source>
        <dbReference type="Proteomes" id="UP000177610"/>
    </source>
</evidence>
<dbReference type="InterPro" id="IPR036388">
    <property type="entry name" value="WH-like_DNA-bd_sf"/>
</dbReference>
<dbReference type="SUPFAM" id="SSF46785">
    <property type="entry name" value="Winged helix' DNA-binding domain"/>
    <property type="match status" value="1"/>
</dbReference>
<accession>A0A1F5N8H3</accession>
<dbReference type="InterPro" id="IPR002831">
    <property type="entry name" value="Tscrpt_reg_TrmB_N"/>
</dbReference>
<dbReference type="PANTHER" id="PTHR34293:SF1">
    <property type="entry name" value="HTH-TYPE TRANSCRIPTIONAL REGULATOR TRMBL2"/>
    <property type="match status" value="1"/>
</dbReference>
<dbReference type="Gene3D" id="1.10.10.10">
    <property type="entry name" value="Winged helix-like DNA-binding domain superfamily/Winged helix DNA-binding domain"/>
    <property type="match status" value="1"/>
</dbReference>
<dbReference type="InterPro" id="IPR051797">
    <property type="entry name" value="TrmB-like"/>
</dbReference>
<feature type="domain" description="Transcription regulator TrmB N-terminal" evidence="1">
    <location>
        <begin position="7"/>
        <end position="73"/>
    </location>
</feature>
<gene>
    <name evidence="2" type="ORF">A2717_00250</name>
</gene>
<reference evidence="2 3" key="1">
    <citation type="journal article" date="2016" name="Nat. Commun.">
        <title>Thousands of microbial genomes shed light on interconnected biogeochemical processes in an aquifer system.</title>
        <authorList>
            <person name="Anantharaman K."/>
            <person name="Brown C.T."/>
            <person name="Hug L.A."/>
            <person name="Sharon I."/>
            <person name="Castelle C.J."/>
            <person name="Probst A.J."/>
            <person name="Thomas B.C."/>
            <person name="Singh A."/>
            <person name="Wilkins M.J."/>
            <person name="Karaoz U."/>
            <person name="Brodie E.L."/>
            <person name="Williams K.H."/>
            <person name="Hubbard S.S."/>
            <person name="Banfield J.F."/>
        </authorList>
    </citation>
    <scope>NUCLEOTIDE SEQUENCE [LARGE SCALE GENOMIC DNA]</scope>
</reference>
<protein>
    <recommendedName>
        <fullName evidence="1">Transcription regulator TrmB N-terminal domain-containing protein</fullName>
    </recommendedName>
</protein>
<dbReference type="Proteomes" id="UP000177610">
    <property type="component" value="Unassembled WGS sequence"/>
</dbReference>
<evidence type="ECO:0000313" key="2">
    <source>
        <dbReference type="EMBL" id="OGE73957.1"/>
    </source>
</evidence>
<sequence>MEIPEILEKTGLNQKEAIVYMALLELGTASVEAIAHKAGTKRPTTYLILDDLQKKGLATLVPRSKKILYMPESPDKIISDLNRKQELMKRFLPNLLAVYNEPKNKPQVLLYEGRQAVKDLYDKILESKEVDWFATIRDFLNVYPEYTSQLIAKTQRKEIKTREILTQNEADIGYAKTVPQSEFYQQRFSKKDEEFLTDNALYDGNVAFFSYEPHIFAVVIQSKTIYQSLKTLFNMAWTQAEPYEKVVKEYS</sequence>
<dbReference type="AlphaFoldDB" id="A0A1F5N8H3"/>
<comment type="caution">
    <text evidence="2">The sequence shown here is derived from an EMBL/GenBank/DDBJ whole genome shotgun (WGS) entry which is preliminary data.</text>
</comment>
<organism evidence="2 3">
    <name type="scientific">Candidatus Doudnabacteria bacterium RIFCSPHIGHO2_01_FULL_41_86</name>
    <dbReference type="NCBI Taxonomy" id="1817821"/>
    <lineage>
        <taxon>Bacteria</taxon>
        <taxon>Candidatus Doudnaibacteriota</taxon>
    </lineage>
</organism>
<dbReference type="EMBL" id="MFEH01000003">
    <property type="protein sequence ID" value="OGE73957.1"/>
    <property type="molecule type" value="Genomic_DNA"/>
</dbReference>